<dbReference type="CDD" id="cd02440">
    <property type="entry name" value="AdoMet_MTases"/>
    <property type="match status" value="1"/>
</dbReference>
<evidence type="ECO:0000256" key="3">
    <source>
        <dbReference type="ARBA" id="ARBA00022691"/>
    </source>
</evidence>
<keyword evidence="9" id="KW-1185">Reference proteome</keyword>
<dbReference type="InterPro" id="IPR007848">
    <property type="entry name" value="Small_mtfrase_dom"/>
</dbReference>
<comment type="catalytic activity">
    <reaction evidence="4 5">
        <text>L-glutaminyl-[peptide chain release factor] + S-adenosyl-L-methionine = N(5)-methyl-L-glutaminyl-[peptide chain release factor] + S-adenosyl-L-homocysteine + H(+)</text>
        <dbReference type="Rhea" id="RHEA:42896"/>
        <dbReference type="Rhea" id="RHEA-COMP:10271"/>
        <dbReference type="Rhea" id="RHEA-COMP:10272"/>
        <dbReference type="ChEBI" id="CHEBI:15378"/>
        <dbReference type="ChEBI" id="CHEBI:30011"/>
        <dbReference type="ChEBI" id="CHEBI:57856"/>
        <dbReference type="ChEBI" id="CHEBI:59789"/>
        <dbReference type="ChEBI" id="CHEBI:61891"/>
        <dbReference type="EC" id="2.1.1.297"/>
    </reaction>
</comment>
<dbReference type="Proteomes" id="UP001163882">
    <property type="component" value="Chromosome"/>
</dbReference>
<evidence type="ECO:0000313" key="8">
    <source>
        <dbReference type="EMBL" id="UYQ72836.1"/>
    </source>
</evidence>
<dbReference type="Gene3D" id="1.10.8.10">
    <property type="entry name" value="DNA helicase RuvA subunit, C-terminal domain"/>
    <property type="match status" value="1"/>
</dbReference>
<keyword evidence="3 5" id="KW-0949">S-adenosyl-L-methionine</keyword>
<evidence type="ECO:0000256" key="1">
    <source>
        <dbReference type="ARBA" id="ARBA00022603"/>
    </source>
</evidence>
<dbReference type="Pfam" id="PF05175">
    <property type="entry name" value="MTS"/>
    <property type="match status" value="1"/>
</dbReference>
<dbReference type="InterPro" id="IPR004556">
    <property type="entry name" value="HemK-like"/>
</dbReference>
<name>A0ABY6IQT9_9HYPH</name>
<dbReference type="InterPro" id="IPR050320">
    <property type="entry name" value="N5-glutamine_MTase"/>
</dbReference>
<dbReference type="SUPFAM" id="SSF53335">
    <property type="entry name" value="S-adenosyl-L-methionine-dependent methyltransferases"/>
    <property type="match status" value="1"/>
</dbReference>
<evidence type="ECO:0000256" key="4">
    <source>
        <dbReference type="ARBA" id="ARBA00048391"/>
    </source>
</evidence>
<comment type="similarity">
    <text evidence="5">Belongs to the protein N5-glutamine methyltransferase family. PrmC subfamily.</text>
</comment>
<dbReference type="EMBL" id="CP107716">
    <property type="protein sequence ID" value="UYQ72836.1"/>
    <property type="molecule type" value="Genomic_DNA"/>
</dbReference>
<evidence type="ECO:0000259" key="7">
    <source>
        <dbReference type="Pfam" id="PF17827"/>
    </source>
</evidence>
<evidence type="ECO:0000313" key="9">
    <source>
        <dbReference type="Proteomes" id="UP001163882"/>
    </source>
</evidence>
<feature type="binding site" evidence="5">
    <location>
        <position position="177"/>
    </location>
    <ligand>
        <name>S-adenosyl-L-methionine</name>
        <dbReference type="ChEBI" id="CHEBI:59789"/>
    </ligand>
</feature>
<organism evidence="8 9">
    <name type="scientific">Pelagibacterium flavum</name>
    <dbReference type="NCBI Taxonomy" id="2984530"/>
    <lineage>
        <taxon>Bacteria</taxon>
        <taxon>Pseudomonadati</taxon>
        <taxon>Pseudomonadota</taxon>
        <taxon>Alphaproteobacteria</taxon>
        <taxon>Hyphomicrobiales</taxon>
        <taxon>Devosiaceae</taxon>
        <taxon>Pelagibacterium</taxon>
    </lineage>
</organism>
<feature type="domain" description="Methyltransferase small" evidence="6">
    <location>
        <begin position="110"/>
        <end position="199"/>
    </location>
</feature>
<keyword evidence="2 5" id="KW-0808">Transferase</keyword>
<feature type="binding site" evidence="5">
    <location>
        <begin position="192"/>
        <end position="195"/>
    </location>
    <ligand>
        <name>substrate</name>
    </ligand>
</feature>
<comment type="function">
    <text evidence="5">Methylates the class 1 translation termination release factors RF1/PrfA and RF2/PrfB on the glutamine residue of the universally conserved GGQ motif.</text>
</comment>
<feature type="binding site" evidence="5">
    <location>
        <position position="192"/>
    </location>
    <ligand>
        <name>S-adenosyl-L-methionine</name>
        <dbReference type="ChEBI" id="CHEBI:59789"/>
    </ligand>
</feature>
<evidence type="ECO:0000256" key="2">
    <source>
        <dbReference type="ARBA" id="ARBA00022679"/>
    </source>
</evidence>
<evidence type="ECO:0000256" key="5">
    <source>
        <dbReference type="HAMAP-Rule" id="MF_02126"/>
    </source>
</evidence>
<dbReference type="Gene3D" id="3.40.50.150">
    <property type="entry name" value="Vaccinia Virus protein VP39"/>
    <property type="match status" value="1"/>
</dbReference>
<dbReference type="HAMAP" id="MF_02126">
    <property type="entry name" value="RF_methyltr_PrmC"/>
    <property type="match status" value="1"/>
</dbReference>
<sequence>MGSSVPSIGQTWRAIRDRLDTAGIPMAALDARLLVRHVLGLDATGLILSESDPVPGGKVSDLESLVARRLAGEPVARILSVQEFYGLDFRLNPATLIPRPETEMLVDFSIEHLKSHPAPSVADLGTGTGCILLAVLANLPKASGVSVDISADALDQAQANAEALGLADRFGARHGSWFEPLGEEKFDLIVSNPPYIASATIETLEPGVKSFDPMAALDGGPDGLAPYRIISAQARAHLVRGGVLALEIGFDQGHMVNELLSSEGFCDIAIAKDLAGHDRMVTARVPK</sequence>
<feature type="domain" description="Release factor glutamine methyltransferase N-terminal" evidence="7">
    <location>
        <begin position="12"/>
        <end position="79"/>
    </location>
</feature>
<dbReference type="InterPro" id="IPR002052">
    <property type="entry name" value="DNA_methylase_N6_adenine_CS"/>
</dbReference>
<evidence type="ECO:0000259" key="6">
    <source>
        <dbReference type="Pfam" id="PF05175"/>
    </source>
</evidence>
<dbReference type="GO" id="GO:0102559">
    <property type="term" value="F:peptide chain release factor N(5)-glutamine methyltransferase activity"/>
    <property type="evidence" value="ECO:0007669"/>
    <property type="project" value="UniProtKB-EC"/>
</dbReference>
<dbReference type="NCBIfam" id="TIGR00536">
    <property type="entry name" value="hemK_fam"/>
    <property type="match status" value="1"/>
</dbReference>
<dbReference type="Pfam" id="PF17827">
    <property type="entry name" value="PrmC_N"/>
    <property type="match status" value="1"/>
</dbReference>
<dbReference type="EC" id="2.1.1.297" evidence="5"/>
<dbReference type="InterPro" id="IPR029063">
    <property type="entry name" value="SAM-dependent_MTases_sf"/>
</dbReference>
<dbReference type="PROSITE" id="PS00092">
    <property type="entry name" value="N6_MTASE"/>
    <property type="match status" value="1"/>
</dbReference>
<feature type="binding site" evidence="5">
    <location>
        <begin position="125"/>
        <end position="129"/>
    </location>
    <ligand>
        <name>S-adenosyl-L-methionine</name>
        <dbReference type="ChEBI" id="CHEBI:59789"/>
    </ligand>
</feature>
<reference evidence="8" key="1">
    <citation type="submission" date="2022-10" db="EMBL/GenBank/DDBJ databases">
        <title>YIM 151497 complete genome.</title>
        <authorList>
            <person name="Chen X."/>
        </authorList>
    </citation>
    <scope>NUCLEOTIDE SEQUENCE</scope>
    <source>
        <strain evidence="8">YIM 151497</strain>
    </source>
</reference>
<dbReference type="PANTHER" id="PTHR18895:SF74">
    <property type="entry name" value="MTRF1L RELEASE FACTOR GLUTAMINE METHYLTRANSFERASE"/>
    <property type="match status" value="1"/>
</dbReference>
<proteinExistence type="inferred from homology"/>
<dbReference type="InterPro" id="IPR040758">
    <property type="entry name" value="PrmC_N"/>
</dbReference>
<dbReference type="PANTHER" id="PTHR18895">
    <property type="entry name" value="HEMK METHYLTRANSFERASE"/>
    <property type="match status" value="1"/>
</dbReference>
<gene>
    <name evidence="5 8" type="primary">prmC</name>
    <name evidence="8" type="ORF">OF122_03385</name>
</gene>
<protein>
    <recommendedName>
        <fullName evidence="5">Release factor glutamine methyltransferase</fullName>
        <shortName evidence="5">RF MTase</shortName>
        <ecNumber evidence="5">2.1.1.297</ecNumber>
    </recommendedName>
    <alternativeName>
        <fullName evidence="5">N5-glutamine methyltransferase PrmC</fullName>
    </alternativeName>
    <alternativeName>
        <fullName evidence="5">Protein-(glutamine-N5) MTase PrmC</fullName>
    </alternativeName>
    <alternativeName>
        <fullName evidence="5">Protein-glutamine N-methyltransferase PrmC</fullName>
    </alternativeName>
</protein>
<dbReference type="GO" id="GO:0032259">
    <property type="term" value="P:methylation"/>
    <property type="evidence" value="ECO:0007669"/>
    <property type="project" value="UniProtKB-KW"/>
</dbReference>
<feature type="binding site" evidence="5">
    <location>
        <position position="148"/>
    </location>
    <ligand>
        <name>S-adenosyl-L-methionine</name>
        <dbReference type="ChEBI" id="CHEBI:59789"/>
    </ligand>
</feature>
<keyword evidence="1 5" id="KW-0489">Methyltransferase</keyword>
<dbReference type="RefSeq" id="WP_264226441.1">
    <property type="nucleotide sequence ID" value="NZ_CP107716.1"/>
</dbReference>
<accession>A0ABY6IQT9</accession>
<dbReference type="NCBIfam" id="TIGR03534">
    <property type="entry name" value="RF_mod_PrmC"/>
    <property type="match status" value="1"/>
</dbReference>
<dbReference type="InterPro" id="IPR019874">
    <property type="entry name" value="RF_methyltr_PrmC"/>
</dbReference>